<protein>
    <submittedName>
        <fullName evidence="1">Uncharacterized protein</fullName>
    </submittedName>
</protein>
<accession>A0ABM6MDR0</accession>
<name>A0ABM6MDR0_9ACTN</name>
<dbReference type="RefSeq" id="WP_095674594.1">
    <property type="nucleotide sequence ID" value="NZ_CP016774.1"/>
</dbReference>
<sequence length="175" mass="20229">MQPNTNDAFQELVSANTDLSVSMHAMYMLRRFRSLGILAEYIQKDGAFAYLRIPASDGARLEIRPLSTRVNDVVTVQPLMEWNEYPEPLRSALQKANKPTGFYRYNAHIELIVDDYEPEYPDRQCLASEDGPCELADFNFSARDFQQFIFGAIFHIKEETGFEVYPDFRRSRVAL</sequence>
<reference evidence="1 2" key="1">
    <citation type="submission" date="2016-07" db="EMBL/GenBank/DDBJ databases">
        <title>High microdiversification within the ubiquitous acI lineage of Actinobacteria.</title>
        <authorList>
            <person name="Neuenschwander S.M."/>
            <person name="Salcher M."/>
            <person name="Ghai R."/>
            <person name="Pernthaler J."/>
        </authorList>
    </citation>
    <scope>NUCLEOTIDE SEQUENCE [LARGE SCALE GENOMIC DNA]</scope>
    <source>
        <strain evidence="1">MMS-IA-79</strain>
    </source>
</reference>
<keyword evidence="2" id="KW-1185">Reference proteome</keyword>
<evidence type="ECO:0000313" key="2">
    <source>
        <dbReference type="Proteomes" id="UP000217177"/>
    </source>
</evidence>
<evidence type="ECO:0000313" key="1">
    <source>
        <dbReference type="EMBL" id="ASY17037.1"/>
    </source>
</evidence>
<organism evidence="1 2">
    <name type="scientific">Candidatus Planktophila versatilis</name>
    <dbReference type="NCBI Taxonomy" id="1884905"/>
    <lineage>
        <taxon>Bacteria</taxon>
        <taxon>Bacillati</taxon>
        <taxon>Actinomycetota</taxon>
        <taxon>Actinomycetes</taxon>
        <taxon>Candidatus Nanopelagicales</taxon>
        <taxon>Candidatus Nanopelagicaceae</taxon>
        <taxon>Candidatus Planktophila</taxon>
    </lineage>
</organism>
<gene>
    <name evidence="1" type="ORF">A1sIA79_02110</name>
</gene>
<dbReference type="Proteomes" id="UP000217177">
    <property type="component" value="Chromosome"/>
</dbReference>
<dbReference type="EMBL" id="CP016774">
    <property type="protein sequence ID" value="ASY17037.1"/>
    <property type="molecule type" value="Genomic_DNA"/>
</dbReference>
<proteinExistence type="predicted"/>